<reference evidence="1 2" key="1">
    <citation type="submission" date="2019-09" db="EMBL/GenBank/DDBJ databases">
        <title>Actinomadura physcomitrii sp. nov., a novel actinomycete isolated from moss [Physcomitrium sphaericum (Ludw) Fuernr].</title>
        <authorList>
            <person name="Zhuang X."/>
            <person name="Liu C."/>
        </authorList>
    </citation>
    <scope>NUCLEOTIDE SEQUENCE [LARGE SCALE GENOMIC DNA]</scope>
    <source>
        <strain evidence="1 2">HMC1</strain>
    </source>
</reference>
<accession>A0A6H9YL49</accession>
<dbReference type="Proteomes" id="UP000468735">
    <property type="component" value="Unassembled WGS sequence"/>
</dbReference>
<organism evidence="1 2">
    <name type="scientific">Actinomadura rudentiformis</name>
    <dbReference type="NCBI Taxonomy" id="359158"/>
    <lineage>
        <taxon>Bacteria</taxon>
        <taxon>Bacillati</taxon>
        <taxon>Actinomycetota</taxon>
        <taxon>Actinomycetes</taxon>
        <taxon>Streptosporangiales</taxon>
        <taxon>Thermomonosporaceae</taxon>
        <taxon>Actinomadura</taxon>
    </lineage>
</organism>
<protein>
    <submittedName>
        <fullName evidence="1">Uncharacterized protein</fullName>
    </submittedName>
</protein>
<sequence length="124" mass="13703">MSDSQLQSVPDETGPSGRRLWTSVLSVFELDEHEMALFREMVRTVDLLDELDDQVRQDGLMVPGPGLTQRVHPAAVEARHARIALARLSASLRLPSGMPGEEQQNARQRRVGVRGTYGVRGVVS</sequence>
<comment type="caution">
    <text evidence="1">The sequence shown here is derived from an EMBL/GenBank/DDBJ whole genome shotgun (WGS) entry which is preliminary data.</text>
</comment>
<gene>
    <name evidence="1" type="ORF">F8566_40580</name>
</gene>
<dbReference type="OrthoDB" id="4426978at2"/>
<proteinExistence type="predicted"/>
<dbReference type="EMBL" id="WBMT01000024">
    <property type="protein sequence ID" value="KAB2341877.1"/>
    <property type="molecule type" value="Genomic_DNA"/>
</dbReference>
<keyword evidence="2" id="KW-1185">Reference proteome</keyword>
<evidence type="ECO:0000313" key="2">
    <source>
        <dbReference type="Proteomes" id="UP000468735"/>
    </source>
</evidence>
<name>A0A6H9YL49_9ACTN</name>
<evidence type="ECO:0000313" key="1">
    <source>
        <dbReference type="EMBL" id="KAB2341877.1"/>
    </source>
</evidence>
<dbReference type="AlphaFoldDB" id="A0A6H9YL49"/>